<dbReference type="InterPro" id="IPR045087">
    <property type="entry name" value="Cu-oxidase_fam"/>
</dbReference>
<dbReference type="Pfam" id="PF00686">
    <property type="entry name" value="CBM_20"/>
    <property type="match status" value="1"/>
</dbReference>
<dbReference type="InterPro" id="IPR034836">
    <property type="entry name" value="CBM20_glucoamylase"/>
</dbReference>
<keyword evidence="6 14" id="KW-0732">Signal</keyword>
<dbReference type="InterPro" id="IPR033138">
    <property type="entry name" value="Cu_oxidase_CS"/>
</dbReference>
<evidence type="ECO:0000313" key="16">
    <source>
        <dbReference type="EMBL" id="KAF2864483.1"/>
    </source>
</evidence>
<keyword evidence="17" id="KW-1185">Reference proteome</keyword>
<dbReference type="CDD" id="cd13880">
    <property type="entry name" value="CuRO_2_MaLCC_like"/>
    <property type="match status" value="1"/>
</dbReference>
<organism evidence="16 17">
    <name type="scientific">Piedraia hortae CBS 480.64</name>
    <dbReference type="NCBI Taxonomy" id="1314780"/>
    <lineage>
        <taxon>Eukaryota</taxon>
        <taxon>Fungi</taxon>
        <taxon>Dikarya</taxon>
        <taxon>Ascomycota</taxon>
        <taxon>Pezizomycotina</taxon>
        <taxon>Dothideomycetes</taxon>
        <taxon>Dothideomycetidae</taxon>
        <taxon>Capnodiales</taxon>
        <taxon>Piedraiaceae</taxon>
        <taxon>Piedraia</taxon>
    </lineage>
</organism>
<keyword evidence="10" id="KW-0439">Lignin degradation</keyword>
<dbReference type="Pfam" id="PF07732">
    <property type="entry name" value="Cu-oxidase_3"/>
    <property type="match status" value="1"/>
</dbReference>
<dbReference type="InterPro" id="IPR011706">
    <property type="entry name" value="Cu-oxidase_C"/>
</dbReference>
<dbReference type="PANTHER" id="PTHR11709">
    <property type="entry name" value="MULTI-COPPER OXIDASE"/>
    <property type="match status" value="1"/>
</dbReference>
<dbReference type="GO" id="GO:0000272">
    <property type="term" value="P:polysaccharide catabolic process"/>
    <property type="evidence" value="ECO:0007669"/>
    <property type="project" value="UniProtKB-KW"/>
</dbReference>
<dbReference type="InterPro" id="IPR013784">
    <property type="entry name" value="Carb-bd-like_fold"/>
</dbReference>
<keyword evidence="8" id="KW-0186">Copper</keyword>
<feature type="region of interest" description="Disordered" evidence="13">
    <location>
        <begin position="450"/>
        <end position="472"/>
    </location>
</feature>
<dbReference type="EC" id="1.10.3.2" evidence="4"/>
<dbReference type="Pfam" id="PF00394">
    <property type="entry name" value="Cu-oxidase"/>
    <property type="match status" value="1"/>
</dbReference>
<dbReference type="GO" id="GO:2001070">
    <property type="term" value="F:starch binding"/>
    <property type="evidence" value="ECO:0007669"/>
    <property type="project" value="InterPro"/>
</dbReference>
<dbReference type="InterPro" id="IPR001117">
    <property type="entry name" value="Cu-oxidase_2nd"/>
</dbReference>
<evidence type="ECO:0000259" key="15">
    <source>
        <dbReference type="PROSITE" id="PS51166"/>
    </source>
</evidence>
<dbReference type="InterPro" id="IPR002044">
    <property type="entry name" value="CBM20"/>
</dbReference>
<reference evidence="16" key="1">
    <citation type="journal article" date="2020" name="Stud. Mycol.">
        <title>101 Dothideomycetes genomes: a test case for predicting lifestyles and emergence of pathogens.</title>
        <authorList>
            <person name="Haridas S."/>
            <person name="Albert R."/>
            <person name="Binder M."/>
            <person name="Bloem J."/>
            <person name="Labutti K."/>
            <person name="Salamov A."/>
            <person name="Andreopoulos B."/>
            <person name="Baker S."/>
            <person name="Barry K."/>
            <person name="Bills G."/>
            <person name="Bluhm B."/>
            <person name="Cannon C."/>
            <person name="Castanera R."/>
            <person name="Culley D."/>
            <person name="Daum C."/>
            <person name="Ezra D."/>
            <person name="Gonzalez J."/>
            <person name="Henrissat B."/>
            <person name="Kuo A."/>
            <person name="Liang C."/>
            <person name="Lipzen A."/>
            <person name="Lutzoni F."/>
            <person name="Magnuson J."/>
            <person name="Mondo S."/>
            <person name="Nolan M."/>
            <person name="Ohm R."/>
            <person name="Pangilinan J."/>
            <person name="Park H.-J."/>
            <person name="Ramirez L."/>
            <person name="Alfaro M."/>
            <person name="Sun H."/>
            <person name="Tritt A."/>
            <person name="Yoshinaga Y."/>
            <person name="Zwiers L.-H."/>
            <person name="Turgeon B."/>
            <person name="Goodwin S."/>
            <person name="Spatafora J."/>
            <person name="Crous P."/>
            <person name="Grigoriev I."/>
        </authorList>
    </citation>
    <scope>NUCLEOTIDE SEQUENCE</scope>
    <source>
        <strain evidence="16">CBS 480.64</strain>
    </source>
</reference>
<dbReference type="Gene3D" id="2.60.40.10">
    <property type="entry name" value="Immunoglobulins"/>
    <property type="match status" value="1"/>
</dbReference>
<dbReference type="Gene3D" id="2.60.40.420">
    <property type="entry name" value="Cupredoxins - blue copper proteins"/>
    <property type="match status" value="3"/>
</dbReference>
<keyword evidence="9" id="KW-0325">Glycoprotein</keyword>
<dbReference type="PROSITE" id="PS00079">
    <property type="entry name" value="MULTICOPPER_OXIDASE1"/>
    <property type="match status" value="1"/>
</dbReference>
<dbReference type="Proteomes" id="UP000799421">
    <property type="component" value="Unassembled WGS sequence"/>
</dbReference>
<evidence type="ECO:0000256" key="1">
    <source>
        <dbReference type="ARBA" id="ARBA00000349"/>
    </source>
</evidence>
<dbReference type="OrthoDB" id="2121828at2759"/>
<dbReference type="CDD" id="cd05811">
    <property type="entry name" value="CBM20_glucoamylase"/>
    <property type="match status" value="1"/>
</dbReference>
<dbReference type="CDD" id="cd13854">
    <property type="entry name" value="CuRO_1_MaLCC_like"/>
    <property type="match status" value="1"/>
</dbReference>
<gene>
    <name evidence="16" type="ORF">K470DRAFT_254124</name>
</gene>
<evidence type="ECO:0000256" key="7">
    <source>
        <dbReference type="ARBA" id="ARBA00023002"/>
    </source>
</evidence>
<sequence>MRLPSFIGILALAGATIAADTPLCPTFNGKTYTDSNGQQYNVKCGVQNSGRVLDTTSATTTLGQCAALCDARTGCVAVLFHAFVNTCDFLSSVGTNTTNSNFNLAVKKVSPVSSDSPSSTGSPQISVTFTERVTTVFGESVRLVGSATQLGSWDPANGLAMSANGYTDSNPIWSLTVSLPAGLTFQYKYVVVGIDGTIRWEADPNRSFVVPFATGQSSATSTANTWQSVSSSSTTSSLTLSTLVTNTIKASTTTSVASTATCTHSASRRDCWSKGFDINTDFDSNWPKTGRTVSYQWTITNTTLSPDGIQRPAFLINNQYPGPRIEANWGDTIQVTVKNSLTNNGTSIHWHGLRQYHNNGQDGVPGVTECPLAPGQTKTYTFVATQYGTSWYHSHFSCQYGDGVLGPIVIHGPATSNYDIDLGPLPLTDWYRPTVNALAARAEHADAPAPVADNGLINGTNTSPSGGKRAVSRLTTGKRHRVRLLNTAVDNHFTVSLDGHQMEVIASDFVPIKPFNTTSLFLGIGQRYDVIITADQTPGAYWFRAEMPSSGECGNNFSGDNIRSIFAYPGFETATPSSQRQAFSARCTDETNLIPHWNSFVPRGKQGTFTEFTTAQLQQKDNDGSVSIYWQINGSHLMVDWNVPTVQHVRAGDTNFGKTANLVNLPDAGVWTYWVIQEIAGNPYELFLPHPIHLHGHDFYVLGAGNTAWTADSAASLNYDNPPRRDVAMLNSGGWLAIAFPTDNPGAWVMHCHIAWHADEGLSVQFLESPSSMLSTSPLPSDYDQQCNAWKSYYSNSFYKQRDSGI</sequence>
<feature type="domain" description="CBM20" evidence="15">
    <location>
        <begin position="119"/>
        <end position="228"/>
    </location>
</feature>
<keyword evidence="5" id="KW-0479">Metal-binding</keyword>
<keyword evidence="11" id="KW-0119">Carbohydrate metabolism</keyword>
<evidence type="ECO:0000256" key="6">
    <source>
        <dbReference type="ARBA" id="ARBA00022729"/>
    </source>
</evidence>
<dbReference type="CDD" id="cd13901">
    <property type="entry name" value="CuRO_3_MaLCC_like"/>
    <property type="match status" value="1"/>
</dbReference>
<feature type="signal peptide" evidence="14">
    <location>
        <begin position="1"/>
        <end position="18"/>
    </location>
</feature>
<dbReference type="InterPro" id="IPR011707">
    <property type="entry name" value="Cu-oxidase-like_N"/>
</dbReference>
<evidence type="ECO:0000256" key="14">
    <source>
        <dbReference type="SAM" id="SignalP"/>
    </source>
</evidence>
<evidence type="ECO:0000256" key="3">
    <source>
        <dbReference type="ARBA" id="ARBA00010609"/>
    </source>
</evidence>
<comment type="cofactor">
    <cofactor evidence="2">
        <name>Cu cation</name>
        <dbReference type="ChEBI" id="CHEBI:23378"/>
    </cofactor>
</comment>
<dbReference type="PANTHER" id="PTHR11709:SF87">
    <property type="entry name" value="LACCASE"/>
    <property type="match status" value="1"/>
</dbReference>
<dbReference type="InterPro" id="IPR008972">
    <property type="entry name" value="Cupredoxin"/>
</dbReference>
<dbReference type="Pfam" id="PF07731">
    <property type="entry name" value="Cu-oxidase_2"/>
    <property type="match status" value="1"/>
</dbReference>
<dbReference type="GO" id="GO:0052716">
    <property type="term" value="F:hydroquinone:oxygen oxidoreductase activity"/>
    <property type="evidence" value="ECO:0007669"/>
    <property type="project" value="UniProtKB-EC"/>
</dbReference>
<evidence type="ECO:0000256" key="12">
    <source>
        <dbReference type="ARBA" id="ARBA00023326"/>
    </source>
</evidence>
<dbReference type="GO" id="GO:0005507">
    <property type="term" value="F:copper ion binding"/>
    <property type="evidence" value="ECO:0007669"/>
    <property type="project" value="InterPro"/>
</dbReference>
<evidence type="ECO:0000256" key="2">
    <source>
        <dbReference type="ARBA" id="ARBA00001935"/>
    </source>
</evidence>
<dbReference type="FunFam" id="2.60.40.420:FF:000021">
    <property type="entry name" value="Extracellular dihydrogeodin oxidase/laccase"/>
    <property type="match status" value="1"/>
</dbReference>
<keyword evidence="12" id="KW-0624">Polysaccharide degradation</keyword>
<dbReference type="PROSITE" id="PS51166">
    <property type="entry name" value="CBM20"/>
    <property type="match status" value="1"/>
</dbReference>
<comment type="similarity">
    <text evidence="3">Belongs to the multicopper oxidase family.</text>
</comment>
<dbReference type="AlphaFoldDB" id="A0A6A7CAN8"/>
<evidence type="ECO:0000256" key="4">
    <source>
        <dbReference type="ARBA" id="ARBA00012297"/>
    </source>
</evidence>
<keyword evidence="7" id="KW-0560">Oxidoreductase</keyword>
<evidence type="ECO:0000256" key="10">
    <source>
        <dbReference type="ARBA" id="ARBA00023185"/>
    </source>
</evidence>
<evidence type="ECO:0000256" key="8">
    <source>
        <dbReference type="ARBA" id="ARBA00023008"/>
    </source>
</evidence>
<accession>A0A6A7CAN8</accession>
<dbReference type="SMART" id="SM01065">
    <property type="entry name" value="CBM_2"/>
    <property type="match status" value="1"/>
</dbReference>
<proteinExistence type="inferred from homology"/>
<dbReference type="FunFam" id="2.60.40.10:FF:000552">
    <property type="entry name" value="Related to glucoamylase"/>
    <property type="match status" value="1"/>
</dbReference>
<evidence type="ECO:0000256" key="11">
    <source>
        <dbReference type="ARBA" id="ARBA00023277"/>
    </source>
</evidence>
<evidence type="ECO:0000256" key="13">
    <source>
        <dbReference type="SAM" id="MobiDB-lite"/>
    </source>
</evidence>
<comment type="catalytic activity">
    <reaction evidence="1">
        <text>4 hydroquinone + O2 = 4 benzosemiquinone + 2 H2O</text>
        <dbReference type="Rhea" id="RHEA:11276"/>
        <dbReference type="ChEBI" id="CHEBI:15377"/>
        <dbReference type="ChEBI" id="CHEBI:15379"/>
        <dbReference type="ChEBI" id="CHEBI:17594"/>
        <dbReference type="ChEBI" id="CHEBI:17977"/>
        <dbReference type="EC" id="1.10.3.2"/>
    </reaction>
</comment>
<dbReference type="InterPro" id="IPR013783">
    <property type="entry name" value="Ig-like_fold"/>
</dbReference>
<evidence type="ECO:0000313" key="17">
    <source>
        <dbReference type="Proteomes" id="UP000799421"/>
    </source>
</evidence>
<dbReference type="PROSITE" id="PS00080">
    <property type="entry name" value="MULTICOPPER_OXIDASE2"/>
    <property type="match status" value="1"/>
</dbReference>
<evidence type="ECO:0000256" key="9">
    <source>
        <dbReference type="ARBA" id="ARBA00023180"/>
    </source>
</evidence>
<evidence type="ECO:0000256" key="5">
    <source>
        <dbReference type="ARBA" id="ARBA00022723"/>
    </source>
</evidence>
<dbReference type="EMBL" id="MU005957">
    <property type="protein sequence ID" value="KAF2864483.1"/>
    <property type="molecule type" value="Genomic_DNA"/>
</dbReference>
<dbReference type="FunFam" id="2.60.40.420:FF:000045">
    <property type="entry name" value="Laccase 2"/>
    <property type="match status" value="1"/>
</dbReference>
<feature type="chain" id="PRO_5025442311" description="laccase" evidence="14">
    <location>
        <begin position="19"/>
        <end position="806"/>
    </location>
</feature>
<name>A0A6A7CAN8_9PEZI</name>
<dbReference type="GO" id="GO:0046274">
    <property type="term" value="P:lignin catabolic process"/>
    <property type="evidence" value="ECO:0007669"/>
    <property type="project" value="UniProtKB-KW"/>
</dbReference>
<dbReference type="SUPFAM" id="SSF49452">
    <property type="entry name" value="Starch-binding domain-like"/>
    <property type="match status" value="1"/>
</dbReference>
<dbReference type="InterPro" id="IPR002355">
    <property type="entry name" value="Cu_oxidase_Cu_BS"/>
</dbReference>
<protein>
    <recommendedName>
        <fullName evidence="4">laccase</fullName>
        <ecNumber evidence="4">1.10.3.2</ecNumber>
    </recommendedName>
</protein>
<dbReference type="SUPFAM" id="SSF49503">
    <property type="entry name" value="Cupredoxins"/>
    <property type="match status" value="3"/>
</dbReference>